<evidence type="ECO:0000256" key="5">
    <source>
        <dbReference type="ARBA" id="ARBA00022777"/>
    </source>
</evidence>
<evidence type="ECO:0000256" key="3">
    <source>
        <dbReference type="ARBA" id="ARBA00022679"/>
    </source>
</evidence>
<dbReference type="EC" id="2.7.11.1" evidence="1"/>
<comment type="catalytic activity">
    <reaction evidence="7">
        <text>L-threonyl-[protein] + ATP = O-phospho-L-threonyl-[protein] + ADP + H(+)</text>
        <dbReference type="Rhea" id="RHEA:46608"/>
        <dbReference type="Rhea" id="RHEA-COMP:11060"/>
        <dbReference type="Rhea" id="RHEA-COMP:11605"/>
        <dbReference type="ChEBI" id="CHEBI:15378"/>
        <dbReference type="ChEBI" id="CHEBI:30013"/>
        <dbReference type="ChEBI" id="CHEBI:30616"/>
        <dbReference type="ChEBI" id="CHEBI:61977"/>
        <dbReference type="ChEBI" id="CHEBI:456216"/>
        <dbReference type="EC" id="2.7.11.1"/>
    </reaction>
</comment>
<evidence type="ECO:0000256" key="7">
    <source>
        <dbReference type="ARBA" id="ARBA00047899"/>
    </source>
</evidence>
<dbReference type="Pfam" id="PF00069">
    <property type="entry name" value="Pkinase"/>
    <property type="match status" value="1"/>
</dbReference>
<evidence type="ECO:0000256" key="8">
    <source>
        <dbReference type="ARBA" id="ARBA00048679"/>
    </source>
</evidence>
<comment type="catalytic activity">
    <reaction evidence="8">
        <text>L-seryl-[protein] + ATP = O-phospho-L-seryl-[protein] + ADP + H(+)</text>
        <dbReference type="Rhea" id="RHEA:17989"/>
        <dbReference type="Rhea" id="RHEA-COMP:9863"/>
        <dbReference type="Rhea" id="RHEA-COMP:11604"/>
        <dbReference type="ChEBI" id="CHEBI:15378"/>
        <dbReference type="ChEBI" id="CHEBI:29999"/>
        <dbReference type="ChEBI" id="CHEBI:30616"/>
        <dbReference type="ChEBI" id="CHEBI:83421"/>
        <dbReference type="ChEBI" id="CHEBI:456216"/>
        <dbReference type="EC" id="2.7.11.1"/>
    </reaction>
</comment>
<evidence type="ECO:0000259" key="10">
    <source>
        <dbReference type="PROSITE" id="PS50011"/>
    </source>
</evidence>
<evidence type="ECO:0000256" key="2">
    <source>
        <dbReference type="ARBA" id="ARBA00022527"/>
    </source>
</evidence>
<evidence type="ECO:0000256" key="1">
    <source>
        <dbReference type="ARBA" id="ARBA00012513"/>
    </source>
</evidence>
<sequence length="461" mass="53187">MAAQHQPGEIIDNRYRILHFLGQGGIGTTYAAEHLETGEKVALKAVSLCQVDDFKVLELFEREARILAQLDHRAIPCYVDSFQAGKRRSRVFYLVQQLAEGLSLAKLVEMRWHPDEAKVRQIAERVLEILVYLQQLTPPVIHRDIKPENIIYRADGELFLVDFGAVQDVYHHTLTGGSTVAGTYGYMAPEQFRGKTVLATDLYGLGATLIFLLTRKPPTELPQRKLKIYFRSHVRIEKRFCNWIDRLIEPVADDRFLCAEEALAVLQGKPEFDRQTSTPQTRRPTNSPITLINDRDRLLVEIPPIWLRSPHSRLFALFPAIIDGFLLLMLWITAISSYVLTPVGSIYISIYGLFGLGLFVQFLHSSIFRLVFKTDVNEFALQRYFFRWCYQTVQGRTKEIIEIELQPIGLSMNKDPITVCTLRCRLRQYRFGCFLTEMEKEWLVAEVREFLANSRESIVKK</sequence>
<dbReference type="SUPFAM" id="SSF56112">
    <property type="entry name" value="Protein kinase-like (PK-like)"/>
    <property type="match status" value="1"/>
</dbReference>
<keyword evidence="6" id="KW-0067">ATP-binding</keyword>
<feature type="domain" description="Protein kinase" evidence="10">
    <location>
        <begin position="15"/>
        <end position="272"/>
    </location>
</feature>
<comment type="caution">
    <text evidence="11">The sequence shown here is derived from an EMBL/GenBank/DDBJ whole genome shotgun (WGS) entry which is preliminary data.</text>
</comment>
<keyword evidence="9" id="KW-0812">Transmembrane</keyword>
<dbReference type="PANTHER" id="PTHR24363:SF0">
    <property type="entry name" value="SERINE_THREONINE KINASE LIKE DOMAIN CONTAINING 1"/>
    <property type="match status" value="1"/>
</dbReference>
<dbReference type="InterPro" id="IPR000719">
    <property type="entry name" value="Prot_kinase_dom"/>
</dbReference>
<evidence type="ECO:0000256" key="9">
    <source>
        <dbReference type="SAM" id="Phobius"/>
    </source>
</evidence>
<dbReference type="PROSITE" id="PS00108">
    <property type="entry name" value="PROTEIN_KINASE_ST"/>
    <property type="match status" value="1"/>
</dbReference>
<dbReference type="SMART" id="SM00220">
    <property type="entry name" value="S_TKc"/>
    <property type="match status" value="1"/>
</dbReference>
<dbReference type="AlphaFoldDB" id="A0A928VY89"/>
<keyword evidence="9" id="KW-1133">Transmembrane helix</keyword>
<dbReference type="EMBL" id="JADEXN010000045">
    <property type="protein sequence ID" value="MBE9039965.1"/>
    <property type="molecule type" value="Genomic_DNA"/>
</dbReference>
<dbReference type="Gene3D" id="3.30.200.20">
    <property type="entry name" value="Phosphorylase Kinase, domain 1"/>
    <property type="match status" value="1"/>
</dbReference>
<dbReference type="CDD" id="cd14014">
    <property type="entry name" value="STKc_PknB_like"/>
    <property type="match status" value="1"/>
</dbReference>
<protein>
    <recommendedName>
        <fullName evidence="1">non-specific serine/threonine protein kinase</fullName>
        <ecNumber evidence="1">2.7.11.1</ecNumber>
    </recommendedName>
</protein>
<dbReference type="PROSITE" id="PS50011">
    <property type="entry name" value="PROTEIN_KINASE_DOM"/>
    <property type="match status" value="1"/>
</dbReference>
<dbReference type="InterPro" id="IPR011009">
    <property type="entry name" value="Kinase-like_dom_sf"/>
</dbReference>
<feature type="transmembrane region" description="Helical" evidence="9">
    <location>
        <begin position="346"/>
        <end position="363"/>
    </location>
</feature>
<dbReference type="PANTHER" id="PTHR24363">
    <property type="entry name" value="SERINE/THREONINE PROTEIN KINASE"/>
    <property type="match status" value="1"/>
</dbReference>
<evidence type="ECO:0000313" key="11">
    <source>
        <dbReference type="EMBL" id="MBE9039965.1"/>
    </source>
</evidence>
<keyword evidence="12" id="KW-1185">Reference proteome</keyword>
<evidence type="ECO:0000256" key="6">
    <source>
        <dbReference type="ARBA" id="ARBA00022840"/>
    </source>
</evidence>
<feature type="transmembrane region" description="Helical" evidence="9">
    <location>
        <begin position="314"/>
        <end position="340"/>
    </location>
</feature>
<dbReference type="Gene3D" id="1.10.510.10">
    <property type="entry name" value="Transferase(Phosphotransferase) domain 1"/>
    <property type="match status" value="1"/>
</dbReference>
<reference evidence="11" key="1">
    <citation type="submission" date="2020-10" db="EMBL/GenBank/DDBJ databases">
        <authorList>
            <person name="Castelo-Branco R."/>
            <person name="Eusebio N."/>
            <person name="Adriana R."/>
            <person name="Vieira A."/>
            <person name="Brugerolle De Fraissinette N."/>
            <person name="Rezende De Castro R."/>
            <person name="Schneider M.P."/>
            <person name="Vasconcelos V."/>
            <person name="Leao P.N."/>
        </authorList>
    </citation>
    <scope>NUCLEOTIDE SEQUENCE</scope>
    <source>
        <strain evidence="11">LEGE 11467</strain>
    </source>
</reference>
<organism evidence="11 12">
    <name type="scientific">Zarconia navalis LEGE 11467</name>
    <dbReference type="NCBI Taxonomy" id="1828826"/>
    <lineage>
        <taxon>Bacteria</taxon>
        <taxon>Bacillati</taxon>
        <taxon>Cyanobacteriota</taxon>
        <taxon>Cyanophyceae</taxon>
        <taxon>Oscillatoriophycideae</taxon>
        <taxon>Oscillatoriales</taxon>
        <taxon>Oscillatoriales incertae sedis</taxon>
        <taxon>Zarconia</taxon>
        <taxon>Zarconia navalis</taxon>
    </lineage>
</organism>
<evidence type="ECO:0000313" key="12">
    <source>
        <dbReference type="Proteomes" id="UP000621799"/>
    </source>
</evidence>
<dbReference type="Proteomes" id="UP000621799">
    <property type="component" value="Unassembled WGS sequence"/>
</dbReference>
<accession>A0A928VY89</accession>
<gene>
    <name evidence="11" type="ORF">IQ235_04055</name>
</gene>
<keyword evidence="9" id="KW-0472">Membrane</keyword>
<name>A0A928VY89_9CYAN</name>
<evidence type="ECO:0000256" key="4">
    <source>
        <dbReference type="ARBA" id="ARBA00022741"/>
    </source>
</evidence>
<dbReference type="GO" id="GO:0004674">
    <property type="term" value="F:protein serine/threonine kinase activity"/>
    <property type="evidence" value="ECO:0007669"/>
    <property type="project" value="UniProtKB-KW"/>
</dbReference>
<keyword evidence="5 11" id="KW-0418">Kinase</keyword>
<dbReference type="GO" id="GO:0005524">
    <property type="term" value="F:ATP binding"/>
    <property type="evidence" value="ECO:0007669"/>
    <property type="project" value="UniProtKB-KW"/>
</dbReference>
<dbReference type="InterPro" id="IPR008271">
    <property type="entry name" value="Ser/Thr_kinase_AS"/>
</dbReference>
<keyword evidence="4" id="KW-0547">Nucleotide-binding</keyword>
<keyword evidence="3" id="KW-0808">Transferase</keyword>
<proteinExistence type="predicted"/>
<keyword evidence="2 11" id="KW-0723">Serine/threonine-protein kinase</keyword>